<organism evidence="1 2">
    <name type="scientific">Caulobacter phage Sansa</name>
    <dbReference type="NCBI Taxonomy" id="1675600"/>
    <lineage>
        <taxon>Viruses</taxon>
        <taxon>Duplodnaviria</taxon>
        <taxon>Heunggongvirae</taxon>
        <taxon>Uroviricota</taxon>
        <taxon>Caudoviricetes</taxon>
        <taxon>Sansavirus</taxon>
        <taxon>Sansavirus sansa</taxon>
        <taxon>Caulobacter virus Sansa</taxon>
    </lineage>
</organism>
<gene>
    <name evidence="1" type="ORF">CPT_Sansa14</name>
</gene>
<evidence type="ECO:0000313" key="1">
    <source>
        <dbReference type="EMBL" id="AKU43418.1"/>
    </source>
</evidence>
<evidence type="ECO:0000313" key="2">
    <source>
        <dbReference type="Proteomes" id="UP000225322"/>
    </source>
</evidence>
<dbReference type="Proteomes" id="UP000225322">
    <property type="component" value="Segment"/>
</dbReference>
<keyword evidence="2" id="KW-1185">Reference proteome</keyword>
<name>A0A0K1LMK7_9CAUD</name>
<sequence length="122" mass="13406">MTSFNAVLEEVWASLLSGTLTHVVVLHGGESNVLIDAIKAKISAEQVNVTLNLNDKVVTFVNGEKLRIIAGDASEKLRGLMLDGLWLLNLDALPVDVWRTARDRGVMALRLGRMARFESSFD</sequence>
<dbReference type="EMBL" id="KT001913">
    <property type="protein sequence ID" value="AKU43418.1"/>
    <property type="molecule type" value="Genomic_DNA"/>
</dbReference>
<protein>
    <submittedName>
        <fullName evidence="1">Uncharacterized protein</fullName>
    </submittedName>
</protein>
<reference evidence="1 2" key="1">
    <citation type="journal article" date="2015" name="Genome Announc.">
        <title>Complete Genome Sequence of Caulobacter crescentus Siphophage Sansa.</title>
        <authorList>
            <person name="Vara L."/>
            <person name="Kane A.A."/>
            <person name="Cahill J.L."/>
            <person name="Rasche E.S."/>
            <person name="Kuty Everett G.F."/>
        </authorList>
    </citation>
    <scope>NUCLEOTIDE SEQUENCE [LARGE SCALE GENOMIC DNA]</scope>
</reference>
<accession>A0A0K1LMK7</accession>
<proteinExistence type="predicted"/>